<protein>
    <submittedName>
        <fullName evidence="1">Uncharacterized protein</fullName>
    </submittedName>
</protein>
<reference evidence="1 2" key="1">
    <citation type="submission" date="2020-04" db="EMBL/GenBank/DDBJ databases">
        <authorList>
            <person name="Wallbank WR R."/>
            <person name="Pardo Diaz C."/>
            <person name="Kozak K."/>
            <person name="Martin S."/>
            <person name="Jiggins C."/>
            <person name="Moest M."/>
            <person name="Warren A I."/>
            <person name="Byers J.R.P. K."/>
            <person name="Montejo-Kovacevich G."/>
            <person name="Yen C E."/>
        </authorList>
    </citation>
    <scope>NUCLEOTIDE SEQUENCE [LARGE SCALE GENOMIC DNA]</scope>
</reference>
<evidence type="ECO:0000313" key="2">
    <source>
        <dbReference type="Proteomes" id="UP000494106"/>
    </source>
</evidence>
<organism evidence="1 2">
    <name type="scientific">Arctia plantaginis</name>
    <name type="common">Wood tiger moth</name>
    <name type="synonym">Phalaena plantaginis</name>
    <dbReference type="NCBI Taxonomy" id="874455"/>
    <lineage>
        <taxon>Eukaryota</taxon>
        <taxon>Metazoa</taxon>
        <taxon>Ecdysozoa</taxon>
        <taxon>Arthropoda</taxon>
        <taxon>Hexapoda</taxon>
        <taxon>Insecta</taxon>
        <taxon>Pterygota</taxon>
        <taxon>Neoptera</taxon>
        <taxon>Endopterygota</taxon>
        <taxon>Lepidoptera</taxon>
        <taxon>Glossata</taxon>
        <taxon>Ditrysia</taxon>
        <taxon>Noctuoidea</taxon>
        <taxon>Erebidae</taxon>
        <taxon>Arctiinae</taxon>
        <taxon>Arctia</taxon>
    </lineage>
</organism>
<accession>A0A8S1A4A2</accession>
<dbReference type="AlphaFoldDB" id="A0A8S1A4A2"/>
<sequence length="259" mass="30241">MKRNLSMTGITVTVGVRVGVQESSYISKRDKEFVGPDERLELLLKRRMTPPPSVVGDLRALENSLGAKPKPYLPPGGARREITFHEYNGEHLKVRILQFQQYLIHLTRGYVVEIEPLLERYQDDERVRVAYTFGKLEQWLQKIRTLYKATLLERYRKNTHKEPSPRPILIIYFYYQHMLRIHVDITYTIEFITYIHDKYISVMKTLNVSSAFKEQAELNPAETYSDVLEKLKGRNISDEDMKQMMEAGHAGLKVTLPPL</sequence>
<comment type="caution">
    <text evidence="1">The sequence shown here is derived from an EMBL/GenBank/DDBJ whole genome shotgun (WGS) entry which is preliminary data.</text>
</comment>
<dbReference type="OrthoDB" id="7477053at2759"/>
<proteinExistence type="predicted"/>
<dbReference type="Proteomes" id="UP000494106">
    <property type="component" value="Unassembled WGS sequence"/>
</dbReference>
<gene>
    <name evidence="1" type="ORF">APLA_LOCUS8306</name>
</gene>
<name>A0A8S1A4A2_ARCPL</name>
<dbReference type="EMBL" id="CADEBC010000506">
    <property type="protein sequence ID" value="CAB3240616.1"/>
    <property type="molecule type" value="Genomic_DNA"/>
</dbReference>
<keyword evidence="2" id="KW-1185">Reference proteome</keyword>
<evidence type="ECO:0000313" key="1">
    <source>
        <dbReference type="EMBL" id="CAB3240616.1"/>
    </source>
</evidence>